<keyword evidence="2" id="KW-0808">Transferase</keyword>
<keyword evidence="3" id="KW-1185">Reference proteome</keyword>
<evidence type="ECO:0000313" key="3">
    <source>
        <dbReference type="Proteomes" id="UP000293345"/>
    </source>
</evidence>
<dbReference type="SUPFAM" id="SSF64307">
    <property type="entry name" value="SirA-like"/>
    <property type="match status" value="1"/>
</dbReference>
<dbReference type="NCBIfam" id="TIGR03527">
    <property type="entry name" value="selenium_YedF"/>
    <property type="match status" value="1"/>
</dbReference>
<evidence type="ECO:0000313" key="2">
    <source>
        <dbReference type="EMBL" id="RXZ53200.1"/>
    </source>
</evidence>
<dbReference type="AlphaFoldDB" id="A0A4Q2JZ20"/>
<dbReference type="EMBL" id="SDPW01000001">
    <property type="protein sequence ID" value="RXZ53200.1"/>
    <property type="molecule type" value="Genomic_DNA"/>
</dbReference>
<dbReference type="OrthoDB" id="9801500at2"/>
<dbReference type="Gene3D" id="3.30.110.40">
    <property type="entry name" value="TusA-like domain"/>
    <property type="match status" value="1"/>
</dbReference>
<dbReference type="InterPro" id="IPR019870">
    <property type="entry name" value="Se_metab_YedF"/>
</dbReference>
<dbReference type="InterPro" id="IPR027396">
    <property type="entry name" value="DsrEFH-like"/>
</dbReference>
<accession>A0A4Q2JZ20</accession>
<dbReference type="GO" id="GO:0016740">
    <property type="term" value="F:transferase activity"/>
    <property type="evidence" value="ECO:0007669"/>
    <property type="project" value="UniProtKB-KW"/>
</dbReference>
<sequence length="200" mass="21044">METIDAKGQACPMPVVRAKKALSEMGEGMLEVLVDNKTAMHNLENLGKSLKIATQSEERGEAEFAVTFTKDAAAAGEAEDCGCGELVPAGDKVVVFSSDCMGAGDDELGATLMKAFVFALTQQDELPATILAYNGGVKLTVEGSPVLDDLKKLAEAGVEIMSCGTCLNHYGISDKLAVGVVTNMYVIAEKQLNARVVVRP</sequence>
<dbReference type="InterPro" id="IPR001455">
    <property type="entry name" value="TusA-like"/>
</dbReference>
<comment type="caution">
    <text evidence="2">The sequence shown here is derived from an EMBL/GenBank/DDBJ whole genome shotgun (WGS) entry which is preliminary data.</text>
</comment>
<protein>
    <submittedName>
        <fullName evidence="2">Sulfurtransferase-like selenium metabolism protein YedF</fullName>
    </submittedName>
</protein>
<dbReference type="RefSeq" id="WP_129422931.1">
    <property type="nucleotide sequence ID" value="NZ_SDPW01000001.1"/>
</dbReference>
<organism evidence="2 3">
    <name type="scientific">Senegalimassilia faecalis</name>
    <dbReference type="NCBI Taxonomy" id="2509433"/>
    <lineage>
        <taxon>Bacteria</taxon>
        <taxon>Bacillati</taxon>
        <taxon>Actinomycetota</taxon>
        <taxon>Coriobacteriia</taxon>
        <taxon>Coriobacteriales</taxon>
        <taxon>Coriobacteriaceae</taxon>
        <taxon>Senegalimassilia</taxon>
    </lineage>
</organism>
<dbReference type="Proteomes" id="UP000293345">
    <property type="component" value="Unassembled WGS sequence"/>
</dbReference>
<dbReference type="SUPFAM" id="SSF75169">
    <property type="entry name" value="DsrEFH-like"/>
    <property type="match status" value="1"/>
</dbReference>
<dbReference type="Pfam" id="PF01206">
    <property type="entry name" value="TusA"/>
    <property type="match status" value="1"/>
</dbReference>
<evidence type="ECO:0000259" key="1">
    <source>
        <dbReference type="PROSITE" id="PS01148"/>
    </source>
</evidence>
<dbReference type="InterPro" id="IPR036868">
    <property type="entry name" value="TusA-like_sf"/>
</dbReference>
<gene>
    <name evidence="2" type="primary">yedF</name>
    <name evidence="2" type="ORF">ET524_00795</name>
</gene>
<proteinExistence type="predicted"/>
<dbReference type="PROSITE" id="PS01148">
    <property type="entry name" value="UPF0033"/>
    <property type="match status" value="1"/>
</dbReference>
<reference evidence="2 3" key="1">
    <citation type="submission" date="2019-01" db="EMBL/GenBank/DDBJ databases">
        <title>Senegalimassilia sp. nov. KGMB04484 isolated human feces.</title>
        <authorList>
            <person name="Han K.-I."/>
            <person name="Kim J.-S."/>
            <person name="Lee K.C."/>
            <person name="Suh M.K."/>
            <person name="Eom M.K."/>
            <person name="Lee J.H."/>
            <person name="Park S.-H."/>
            <person name="Kang S.W."/>
            <person name="Park J.-E."/>
            <person name="Oh B.S."/>
            <person name="Yu S.Y."/>
            <person name="Choi S.-H."/>
            <person name="Lee D.H."/>
            <person name="Yoon H."/>
            <person name="Kim B.-Y."/>
            <person name="Lee J.H."/>
            <person name="Lee J.-S."/>
        </authorList>
    </citation>
    <scope>NUCLEOTIDE SEQUENCE [LARGE SCALE GENOMIC DNA]</scope>
    <source>
        <strain evidence="2 3">KGMB04484</strain>
    </source>
</reference>
<feature type="domain" description="UPF0033" evidence="1">
    <location>
        <begin position="4"/>
        <end position="28"/>
    </location>
</feature>
<dbReference type="Pfam" id="PF02635">
    <property type="entry name" value="DsrE"/>
    <property type="match status" value="1"/>
</dbReference>
<dbReference type="InterPro" id="IPR003787">
    <property type="entry name" value="Sulphur_relay_DsrE/F-like"/>
</dbReference>
<name>A0A4Q2JZ20_9ACTN</name>